<dbReference type="Proteomes" id="UP001059596">
    <property type="component" value="Unassembled WGS sequence"/>
</dbReference>
<evidence type="ECO:0000256" key="1">
    <source>
        <dbReference type="SAM" id="Phobius"/>
    </source>
</evidence>
<name>A0A9P9YRE5_9MUSC</name>
<feature type="transmembrane region" description="Helical" evidence="1">
    <location>
        <begin position="33"/>
        <end position="52"/>
    </location>
</feature>
<keyword evidence="1" id="KW-1133">Transmembrane helix</keyword>
<dbReference type="AlphaFoldDB" id="A0A9P9YRE5"/>
<keyword evidence="1" id="KW-0812">Transmembrane</keyword>
<keyword evidence="3" id="KW-1185">Reference proteome</keyword>
<sequence>MSVRPSVHQSASPLVRPSSRRLKPSAIRVQSRFACLTGLYGLCNSWVLVLVFI</sequence>
<reference evidence="2" key="1">
    <citation type="journal article" date="2023" name="Genome Biol. Evol.">
        <title>Long-read-based Genome Assembly of Drosophila gunungcola Reveals Fewer Chemosensory Genes in Flower-breeding Species.</title>
        <authorList>
            <person name="Negi A."/>
            <person name="Liao B.Y."/>
            <person name="Yeh S.D."/>
        </authorList>
    </citation>
    <scope>NUCLEOTIDE SEQUENCE</scope>
    <source>
        <strain evidence="2">Sukarami</strain>
    </source>
</reference>
<organism evidence="2 3">
    <name type="scientific">Drosophila gunungcola</name>
    <name type="common">fruit fly</name>
    <dbReference type="NCBI Taxonomy" id="103775"/>
    <lineage>
        <taxon>Eukaryota</taxon>
        <taxon>Metazoa</taxon>
        <taxon>Ecdysozoa</taxon>
        <taxon>Arthropoda</taxon>
        <taxon>Hexapoda</taxon>
        <taxon>Insecta</taxon>
        <taxon>Pterygota</taxon>
        <taxon>Neoptera</taxon>
        <taxon>Endopterygota</taxon>
        <taxon>Diptera</taxon>
        <taxon>Brachycera</taxon>
        <taxon>Muscomorpha</taxon>
        <taxon>Ephydroidea</taxon>
        <taxon>Drosophilidae</taxon>
        <taxon>Drosophila</taxon>
        <taxon>Sophophora</taxon>
    </lineage>
</organism>
<keyword evidence="1" id="KW-0472">Membrane</keyword>
<gene>
    <name evidence="2" type="ORF">M5D96_005535</name>
</gene>
<dbReference type="EMBL" id="JAMKOV010000003">
    <property type="protein sequence ID" value="KAI8041279.1"/>
    <property type="molecule type" value="Genomic_DNA"/>
</dbReference>
<accession>A0A9P9YRE5</accession>
<proteinExistence type="predicted"/>
<comment type="caution">
    <text evidence="2">The sequence shown here is derived from an EMBL/GenBank/DDBJ whole genome shotgun (WGS) entry which is preliminary data.</text>
</comment>
<evidence type="ECO:0000313" key="3">
    <source>
        <dbReference type="Proteomes" id="UP001059596"/>
    </source>
</evidence>
<evidence type="ECO:0000313" key="2">
    <source>
        <dbReference type="EMBL" id="KAI8041279.1"/>
    </source>
</evidence>
<protein>
    <submittedName>
        <fullName evidence="2">Uncharacterized protein</fullName>
    </submittedName>
</protein>